<dbReference type="Proteomes" id="UP000037923">
    <property type="component" value="Unassembled WGS sequence"/>
</dbReference>
<gene>
    <name evidence="2" type="ORF">ABB37_00224</name>
</gene>
<proteinExistence type="predicted"/>
<reference evidence="2 3" key="1">
    <citation type="submission" date="2015-07" db="EMBL/GenBank/DDBJ databases">
        <title>High-quality genome of monoxenous trypanosomatid Leptomonas pyrrhocoris.</title>
        <authorList>
            <person name="Flegontov P."/>
            <person name="Butenko A."/>
            <person name="Firsov S."/>
            <person name="Vlcek C."/>
            <person name="Logacheva M.D."/>
            <person name="Field M."/>
            <person name="Filatov D."/>
            <person name="Flegontova O."/>
            <person name="Gerasimov E."/>
            <person name="Jackson A.P."/>
            <person name="Kelly S."/>
            <person name="Opperdoes F."/>
            <person name="O'Reilly A."/>
            <person name="Votypka J."/>
            <person name="Yurchenko V."/>
            <person name="Lukes J."/>
        </authorList>
    </citation>
    <scope>NUCLEOTIDE SEQUENCE [LARGE SCALE GENOMIC DNA]</scope>
    <source>
        <strain evidence="2">H10</strain>
    </source>
</reference>
<dbReference type="VEuPathDB" id="TriTrypDB:LpyrH10_01_2240"/>
<evidence type="ECO:0000256" key="1">
    <source>
        <dbReference type="SAM" id="Phobius"/>
    </source>
</evidence>
<sequence>MIFCLSSLLWRGLYVTPTDDTGVVPSEKRICCLIGREKTEFVFNRRFCARCSVAFTHMCVLGFFVSSFENCVYRLPRYCTRLSVFACLFRYIFVFERIRFRFFLLPTFFLSSSCVVFVSVVFDSNNASSA</sequence>
<comment type="caution">
    <text evidence="2">The sequence shown here is derived from an EMBL/GenBank/DDBJ whole genome shotgun (WGS) entry which is preliminary data.</text>
</comment>
<dbReference type="RefSeq" id="XP_015664353.1">
    <property type="nucleotide sequence ID" value="XM_015796345.1"/>
</dbReference>
<keyword evidence="1" id="KW-0812">Transmembrane</keyword>
<evidence type="ECO:0000313" key="2">
    <source>
        <dbReference type="EMBL" id="KPA85913.1"/>
    </source>
</evidence>
<dbReference type="GeneID" id="26900522"/>
<name>A0A0M9GA22_LEPPY</name>
<dbReference type="EMBL" id="LGTL01000001">
    <property type="protein sequence ID" value="KPA85913.1"/>
    <property type="molecule type" value="Genomic_DNA"/>
</dbReference>
<keyword evidence="1" id="KW-1133">Transmembrane helix</keyword>
<organism evidence="2 3">
    <name type="scientific">Leptomonas pyrrhocoris</name>
    <name type="common">Firebug parasite</name>
    <dbReference type="NCBI Taxonomy" id="157538"/>
    <lineage>
        <taxon>Eukaryota</taxon>
        <taxon>Discoba</taxon>
        <taxon>Euglenozoa</taxon>
        <taxon>Kinetoplastea</taxon>
        <taxon>Metakinetoplastina</taxon>
        <taxon>Trypanosomatida</taxon>
        <taxon>Trypanosomatidae</taxon>
        <taxon>Leishmaniinae</taxon>
        <taxon>Leptomonas</taxon>
    </lineage>
</organism>
<keyword evidence="3" id="KW-1185">Reference proteome</keyword>
<feature type="transmembrane region" description="Helical" evidence="1">
    <location>
        <begin position="47"/>
        <end position="66"/>
    </location>
</feature>
<dbReference type="EMBL" id="LGTL01000001">
    <property type="protein sequence ID" value="KPA85914.1"/>
    <property type="molecule type" value="Genomic_DNA"/>
</dbReference>
<feature type="transmembrane region" description="Helical" evidence="1">
    <location>
        <begin position="102"/>
        <end position="122"/>
    </location>
</feature>
<keyword evidence="1" id="KW-0472">Membrane</keyword>
<dbReference type="RefSeq" id="XP_015664352.1">
    <property type="nucleotide sequence ID" value="XM_015796344.1"/>
</dbReference>
<evidence type="ECO:0000313" key="3">
    <source>
        <dbReference type="Proteomes" id="UP000037923"/>
    </source>
</evidence>
<accession>A0A0M9GA22</accession>
<protein>
    <submittedName>
        <fullName evidence="2">Uncharacterized protein</fullName>
    </submittedName>
</protein>
<dbReference type="AlphaFoldDB" id="A0A0M9GA22"/>